<reference evidence="2" key="1">
    <citation type="submission" date="2017-01" db="EMBL/GenBank/DDBJ databases">
        <authorList>
            <person name="Varghese N."/>
            <person name="Submissions S."/>
        </authorList>
    </citation>
    <scope>NUCLEOTIDE SEQUENCE [LARGE SCALE GENOMIC DNA]</scope>
    <source>
        <strain evidence="2">DSM 29591</strain>
    </source>
</reference>
<dbReference type="OrthoDB" id="7834384at2"/>
<dbReference type="RefSeq" id="WP_076660755.1">
    <property type="nucleotide sequence ID" value="NZ_FTPR01000003.1"/>
</dbReference>
<name>A0A1R3XFV7_9RHOB</name>
<organism evidence="1 2">
    <name type="scientific">Yoonia rosea</name>
    <dbReference type="NCBI Taxonomy" id="287098"/>
    <lineage>
        <taxon>Bacteria</taxon>
        <taxon>Pseudomonadati</taxon>
        <taxon>Pseudomonadota</taxon>
        <taxon>Alphaproteobacteria</taxon>
        <taxon>Rhodobacterales</taxon>
        <taxon>Paracoccaceae</taxon>
        <taxon>Yoonia</taxon>
    </lineage>
</organism>
<protein>
    <recommendedName>
        <fullName evidence="3">PRC-barrel domain-containing protein</fullName>
    </recommendedName>
</protein>
<evidence type="ECO:0000313" key="2">
    <source>
        <dbReference type="Proteomes" id="UP000186997"/>
    </source>
</evidence>
<keyword evidence="2" id="KW-1185">Reference proteome</keyword>
<evidence type="ECO:0000313" key="1">
    <source>
        <dbReference type="EMBL" id="SIT90281.1"/>
    </source>
</evidence>
<dbReference type="EMBL" id="FTPR01000003">
    <property type="protein sequence ID" value="SIT90281.1"/>
    <property type="molecule type" value="Genomic_DNA"/>
</dbReference>
<dbReference type="Proteomes" id="UP000186997">
    <property type="component" value="Unassembled WGS sequence"/>
</dbReference>
<sequence length="205" mass="21780">MKTTNLIGLKLHHATAKDITGKITDVLFDLSLKEAVFMMADVTTPRGTAPVLFSPVVLKLDKEGIVTTALSDDILARHDNSMNRTAVPVDPADLPSTFVGPFGNTLSLSMIAALFNARVNGGKPDIPGDHDGVWMTELLDHPVRAHVADIGHVADILLDEGLTRTQNVVIKTFAGEVGETPPQAVTITKTADGQLVITISQDASP</sequence>
<dbReference type="AlphaFoldDB" id="A0A1R3XFV7"/>
<accession>A0A1R3XFV7</accession>
<evidence type="ECO:0008006" key="3">
    <source>
        <dbReference type="Google" id="ProtNLM"/>
    </source>
</evidence>
<proteinExistence type="predicted"/>
<gene>
    <name evidence="1" type="ORF">SAMN05421665_3051</name>
</gene>